<dbReference type="Proteomes" id="UP001150942">
    <property type="component" value="Unassembled WGS sequence"/>
</dbReference>
<dbReference type="EMBL" id="JAPQKQ010000005">
    <property type="protein sequence ID" value="KAJ5196919.1"/>
    <property type="molecule type" value="Genomic_DNA"/>
</dbReference>
<comment type="caution">
    <text evidence="1">The sequence shown here is derived from an EMBL/GenBank/DDBJ whole genome shotgun (WGS) entry which is preliminary data.</text>
</comment>
<dbReference type="OrthoDB" id="4323953at2759"/>
<name>A0A9W9JHB1_9EURO</name>
<protein>
    <submittedName>
        <fullName evidence="1">Uncharacterized protein</fullName>
    </submittedName>
</protein>
<sequence length="208" mass="23525">MHQFTNILTENDPISPFVTFLPSDRLPNTPKLSLSIELQCLDGPTIGRQNSYNVLIYHLHRDPNDGHEGLCTIYWSGTFEVFGPQGFVLVEHTTDGQLKKVEGVAETRRDEYPSGRSFWDPEQGFHELMPGQTICDWQYCELDHINCAMAGAFWFDYEGSVKIVTCDRFVSLAPGESWSDKVGGYLLPTNLPVGDEIRYQVEGCLLET</sequence>
<keyword evidence="2" id="KW-1185">Reference proteome</keyword>
<reference evidence="1" key="2">
    <citation type="journal article" date="2023" name="IMA Fungus">
        <title>Comparative genomic study of the Penicillium genus elucidates a diverse pangenome and 15 lateral gene transfer events.</title>
        <authorList>
            <person name="Petersen C."/>
            <person name="Sorensen T."/>
            <person name="Nielsen M.R."/>
            <person name="Sondergaard T.E."/>
            <person name="Sorensen J.L."/>
            <person name="Fitzpatrick D.A."/>
            <person name="Frisvad J.C."/>
            <person name="Nielsen K.L."/>
        </authorList>
    </citation>
    <scope>NUCLEOTIDE SEQUENCE</scope>
    <source>
        <strain evidence="1">IBT 20477</strain>
    </source>
</reference>
<evidence type="ECO:0000313" key="2">
    <source>
        <dbReference type="Proteomes" id="UP001150942"/>
    </source>
</evidence>
<proteinExistence type="predicted"/>
<accession>A0A9W9JHB1</accession>
<reference evidence="1" key="1">
    <citation type="submission" date="2022-11" db="EMBL/GenBank/DDBJ databases">
        <authorList>
            <person name="Petersen C."/>
        </authorList>
    </citation>
    <scope>NUCLEOTIDE SEQUENCE</scope>
    <source>
        <strain evidence="1">IBT 20477</strain>
    </source>
</reference>
<gene>
    <name evidence="1" type="ORF">N7449_007398</name>
</gene>
<organism evidence="1 2">
    <name type="scientific">Penicillium cf. viridicatum</name>
    <dbReference type="NCBI Taxonomy" id="2972119"/>
    <lineage>
        <taxon>Eukaryota</taxon>
        <taxon>Fungi</taxon>
        <taxon>Dikarya</taxon>
        <taxon>Ascomycota</taxon>
        <taxon>Pezizomycotina</taxon>
        <taxon>Eurotiomycetes</taxon>
        <taxon>Eurotiomycetidae</taxon>
        <taxon>Eurotiales</taxon>
        <taxon>Aspergillaceae</taxon>
        <taxon>Penicillium</taxon>
    </lineage>
</organism>
<dbReference type="AlphaFoldDB" id="A0A9W9JHB1"/>
<evidence type="ECO:0000313" key="1">
    <source>
        <dbReference type="EMBL" id="KAJ5196919.1"/>
    </source>
</evidence>